<organism evidence="5 6">
    <name type="scientific">Coccomyxa viridis</name>
    <dbReference type="NCBI Taxonomy" id="1274662"/>
    <lineage>
        <taxon>Eukaryota</taxon>
        <taxon>Viridiplantae</taxon>
        <taxon>Chlorophyta</taxon>
        <taxon>core chlorophytes</taxon>
        <taxon>Trebouxiophyceae</taxon>
        <taxon>Trebouxiophyceae incertae sedis</taxon>
        <taxon>Coccomyxaceae</taxon>
        <taxon>Coccomyxa</taxon>
    </lineage>
</organism>
<dbReference type="SUPFAM" id="SSF75217">
    <property type="entry name" value="alpha/beta knot"/>
    <property type="match status" value="1"/>
</dbReference>
<dbReference type="PIRSF" id="PIRSF004505">
    <property type="entry name" value="MT_bac"/>
    <property type="match status" value="1"/>
</dbReference>
<dbReference type="HAMAP" id="MF_00658">
    <property type="entry name" value="23SrRNA_methyltr_H"/>
    <property type="match status" value="1"/>
</dbReference>
<evidence type="ECO:0000256" key="4">
    <source>
        <dbReference type="ARBA" id="ARBA00038303"/>
    </source>
</evidence>
<dbReference type="Pfam" id="PF02590">
    <property type="entry name" value="SPOUT_MTase"/>
    <property type="match status" value="1"/>
</dbReference>
<comment type="caution">
    <text evidence="5">The sequence shown here is derived from an EMBL/GenBank/DDBJ whole genome shotgun (WGS) entry which is preliminary data.</text>
</comment>
<dbReference type="InterPro" id="IPR029028">
    <property type="entry name" value="Alpha/beta_knot_MTases"/>
</dbReference>
<evidence type="ECO:0000256" key="1">
    <source>
        <dbReference type="ARBA" id="ARBA00022603"/>
    </source>
</evidence>
<keyword evidence="2" id="KW-0808">Transferase</keyword>
<name>A0AAV1I8L6_9CHLO</name>
<gene>
    <name evidence="5" type="ORF">CVIRNUC_006747</name>
</gene>
<reference evidence="5 6" key="1">
    <citation type="submission" date="2023-10" db="EMBL/GenBank/DDBJ databases">
        <authorList>
            <person name="Maclean D."/>
            <person name="Macfadyen A."/>
        </authorList>
    </citation>
    <scope>NUCLEOTIDE SEQUENCE [LARGE SCALE GENOMIC DNA]</scope>
</reference>
<dbReference type="PANTHER" id="PTHR33603">
    <property type="entry name" value="METHYLTRANSFERASE"/>
    <property type="match status" value="1"/>
</dbReference>
<dbReference type="Proteomes" id="UP001314263">
    <property type="component" value="Unassembled WGS sequence"/>
</dbReference>
<dbReference type="InterPro" id="IPR029026">
    <property type="entry name" value="tRNA_m1G_MTases_N"/>
</dbReference>
<keyword evidence="3" id="KW-0949">S-adenosyl-L-methionine</keyword>
<evidence type="ECO:0000256" key="3">
    <source>
        <dbReference type="ARBA" id="ARBA00022691"/>
    </source>
</evidence>
<proteinExistence type="inferred from homology"/>
<sequence length="191" mass="20658">MLSSGSLWSATRQLRNAALHVSATKSDKPFARAVRPIPLRIISVGKGSSSGAELVAGEWLVKLRRYTQASELVIRPNPKKAGAPEAAMHAEGERILKAVSPQDLVVVLDERGKEATSEGLAALLAKAGDDGVPCIDFCIGGPHGHSSEVRKRADSMLRLSGCVLNHQVARIVLLEQLYRSWTIIRGEPYHH</sequence>
<protein>
    <submittedName>
        <fullName evidence="5">Uncharacterized protein</fullName>
    </submittedName>
</protein>
<dbReference type="CDD" id="cd18081">
    <property type="entry name" value="RlmH-like"/>
    <property type="match status" value="1"/>
</dbReference>
<dbReference type="Gene3D" id="3.40.1280.10">
    <property type="match status" value="1"/>
</dbReference>
<evidence type="ECO:0000313" key="6">
    <source>
        <dbReference type="Proteomes" id="UP001314263"/>
    </source>
</evidence>
<dbReference type="EMBL" id="CAUYUE010000008">
    <property type="protein sequence ID" value="CAK0783548.1"/>
    <property type="molecule type" value="Genomic_DNA"/>
</dbReference>
<dbReference type="InterPro" id="IPR003742">
    <property type="entry name" value="RlmH-like"/>
</dbReference>
<evidence type="ECO:0000313" key="5">
    <source>
        <dbReference type="EMBL" id="CAK0783548.1"/>
    </source>
</evidence>
<accession>A0AAV1I8L6</accession>
<dbReference type="PANTHER" id="PTHR33603:SF1">
    <property type="entry name" value="RIBOSOMAL RNA LARGE SUBUNIT METHYLTRANSFERASE H"/>
    <property type="match status" value="1"/>
</dbReference>
<dbReference type="AlphaFoldDB" id="A0AAV1I8L6"/>
<comment type="similarity">
    <text evidence="4">Belongs to the RNA methyltransferase RlmH family.</text>
</comment>
<keyword evidence="1" id="KW-0489">Methyltransferase</keyword>
<evidence type="ECO:0000256" key="2">
    <source>
        <dbReference type="ARBA" id="ARBA00022679"/>
    </source>
</evidence>
<dbReference type="GO" id="GO:0032259">
    <property type="term" value="P:methylation"/>
    <property type="evidence" value="ECO:0007669"/>
    <property type="project" value="UniProtKB-KW"/>
</dbReference>
<keyword evidence="6" id="KW-1185">Reference proteome</keyword>
<dbReference type="GO" id="GO:0006364">
    <property type="term" value="P:rRNA processing"/>
    <property type="evidence" value="ECO:0007669"/>
    <property type="project" value="InterPro"/>
</dbReference>
<dbReference type="GO" id="GO:0008168">
    <property type="term" value="F:methyltransferase activity"/>
    <property type="evidence" value="ECO:0007669"/>
    <property type="project" value="UniProtKB-KW"/>
</dbReference>